<evidence type="ECO:0000256" key="1">
    <source>
        <dbReference type="SAM" id="MobiDB-lite"/>
    </source>
</evidence>
<feature type="region of interest" description="Disordered" evidence="1">
    <location>
        <begin position="26"/>
        <end position="47"/>
    </location>
</feature>
<protein>
    <submittedName>
        <fullName evidence="2">Uncharacterized protein</fullName>
    </submittedName>
</protein>
<reference evidence="2" key="1">
    <citation type="submission" date="2021-02" db="EMBL/GenBank/DDBJ databases">
        <authorList>
            <person name="Palmer J.M."/>
        </authorList>
    </citation>
    <scope>NUCLEOTIDE SEQUENCE</scope>
    <source>
        <strain evidence="2">SCRP23</strain>
    </source>
</reference>
<dbReference type="AlphaFoldDB" id="A0A8T1V783"/>
<proteinExistence type="predicted"/>
<comment type="caution">
    <text evidence="2">The sequence shown here is derived from an EMBL/GenBank/DDBJ whole genome shotgun (WGS) entry which is preliminary data.</text>
</comment>
<sequence length="135" mass="14992">MAPDFKTVTAISHGSDKLLRRVWVSSADGSSLPPPKKTGLPQRPENTPEALAGKLMWMTPEKLDNIEAVVDMSRSTYKALLPEAMELLCQIPKTQFRKANEARRNACWTTSELPNPEIRSASPNMRSHCSCSAMH</sequence>
<accession>A0A8T1V783</accession>
<dbReference type="Proteomes" id="UP000693981">
    <property type="component" value="Unassembled WGS sequence"/>
</dbReference>
<organism evidence="2 3">
    <name type="scientific">Phytophthora boehmeriae</name>
    <dbReference type="NCBI Taxonomy" id="109152"/>
    <lineage>
        <taxon>Eukaryota</taxon>
        <taxon>Sar</taxon>
        <taxon>Stramenopiles</taxon>
        <taxon>Oomycota</taxon>
        <taxon>Peronosporomycetes</taxon>
        <taxon>Peronosporales</taxon>
        <taxon>Peronosporaceae</taxon>
        <taxon>Phytophthora</taxon>
    </lineage>
</organism>
<evidence type="ECO:0000313" key="2">
    <source>
        <dbReference type="EMBL" id="KAG7376140.1"/>
    </source>
</evidence>
<evidence type="ECO:0000313" key="3">
    <source>
        <dbReference type="Proteomes" id="UP000693981"/>
    </source>
</evidence>
<dbReference type="EMBL" id="JAGDFL010001397">
    <property type="protein sequence ID" value="KAG7376140.1"/>
    <property type="molecule type" value="Genomic_DNA"/>
</dbReference>
<keyword evidence="3" id="KW-1185">Reference proteome</keyword>
<gene>
    <name evidence="2" type="ORF">PHYBOEH_001724</name>
</gene>
<name>A0A8T1V783_9STRA</name>